<dbReference type="SMART" id="SM00982">
    <property type="entry name" value="TRCF"/>
    <property type="match status" value="1"/>
</dbReference>
<keyword evidence="14" id="KW-1185">Reference proteome</keyword>
<feature type="domain" description="Helicase C-terminal" evidence="12">
    <location>
        <begin position="819"/>
        <end position="973"/>
    </location>
</feature>
<evidence type="ECO:0000256" key="1">
    <source>
        <dbReference type="ARBA" id="ARBA00022490"/>
    </source>
</evidence>
<dbReference type="InterPro" id="IPR047112">
    <property type="entry name" value="RecG/Mfd"/>
</dbReference>
<dbReference type="Gene3D" id="3.90.1150.50">
    <property type="entry name" value="Transcription-repair-coupling factor, D7 domain"/>
    <property type="match status" value="1"/>
</dbReference>
<dbReference type="Gene3D" id="3.40.50.11180">
    <property type="match status" value="1"/>
</dbReference>
<dbReference type="OrthoDB" id="9804325at2"/>
<dbReference type="EMBL" id="FOHS01000001">
    <property type="protein sequence ID" value="SES81526.1"/>
    <property type="molecule type" value="Genomic_DNA"/>
</dbReference>
<dbReference type="GO" id="GO:0005737">
    <property type="term" value="C:cytoplasm"/>
    <property type="evidence" value="ECO:0007669"/>
    <property type="project" value="UniProtKB-SubCell"/>
</dbReference>
<dbReference type="InterPro" id="IPR001650">
    <property type="entry name" value="Helicase_C-like"/>
</dbReference>
<dbReference type="InterPro" id="IPR014001">
    <property type="entry name" value="Helicase_ATP-bd"/>
</dbReference>
<evidence type="ECO:0000256" key="3">
    <source>
        <dbReference type="ARBA" id="ARBA00022763"/>
    </source>
</evidence>
<evidence type="ECO:0000256" key="4">
    <source>
        <dbReference type="ARBA" id="ARBA00022801"/>
    </source>
</evidence>
<evidence type="ECO:0000256" key="5">
    <source>
        <dbReference type="ARBA" id="ARBA00022806"/>
    </source>
</evidence>
<dbReference type="GO" id="GO:0003678">
    <property type="term" value="F:DNA helicase activity"/>
    <property type="evidence" value="ECO:0007669"/>
    <property type="project" value="TreeGrafter"/>
</dbReference>
<dbReference type="InterPro" id="IPR041471">
    <property type="entry name" value="UvrB_inter"/>
</dbReference>
<dbReference type="SUPFAM" id="SSF143517">
    <property type="entry name" value="TRCF domain-like"/>
    <property type="match status" value="1"/>
</dbReference>
<dbReference type="Gene3D" id="3.40.50.300">
    <property type="entry name" value="P-loop containing nucleotide triphosphate hydrolases"/>
    <property type="match status" value="2"/>
</dbReference>
<keyword evidence="7 9" id="KW-0238">DNA-binding</keyword>
<protein>
    <recommendedName>
        <fullName evidence="9">Transcription-repair-coupling factor</fullName>
        <shortName evidence="9">TRCF</shortName>
        <ecNumber evidence="9">3.6.4.-</ecNumber>
    </recommendedName>
</protein>
<keyword evidence="8 9" id="KW-0234">DNA repair</keyword>
<comment type="similarity">
    <text evidence="9">In the N-terminal section; belongs to the UvrB family.</text>
</comment>
<dbReference type="EC" id="3.6.4.-" evidence="9"/>
<name>A0A1H9ZIN0_9BACT</name>
<evidence type="ECO:0000256" key="8">
    <source>
        <dbReference type="ARBA" id="ARBA00023204"/>
    </source>
</evidence>
<keyword evidence="1 9" id="KW-0963">Cytoplasm</keyword>
<evidence type="ECO:0000313" key="13">
    <source>
        <dbReference type="EMBL" id="SES81526.1"/>
    </source>
</evidence>
<evidence type="ECO:0000259" key="11">
    <source>
        <dbReference type="PROSITE" id="PS51192"/>
    </source>
</evidence>
<dbReference type="STRING" id="82805.SAMN04487998_0348"/>
<dbReference type="SUPFAM" id="SSF52540">
    <property type="entry name" value="P-loop containing nucleoside triphosphate hydrolases"/>
    <property type="match status" value="3"/>
</dbReference>
<dbReference type="AlphaFoldDB" id="A0A1H9ZIN0"/>
<dbReference type="Gene3D" id="2.40.10.170">
    <property type="match status" value="1"/>
</dbReference>
<keyword evidence="4 9" id="KW-0378">Hydrolase</keyword>
<dbReference type="GO" id="GO:0016787">
    <property type="term" value="F:hydrolase activity"/>
    <property type="evidence" value="ECO:0007669"/>
    <property type="project" value="UniProtKB-KW"/>
</dbReference>
<comment type="function">
    <text evidence="9">Couples transcription and DNA repair by recognizing RNA polymerase (RNAP) stalled at DNA lesions. Mediates ATP-dependent release of RNAP and its truncated transcript from the DNA, and recruitment of nucleotide excision repair machinery to the damaged site.</text>
</comment>
<keyword evidence="6 9" id="KW-0067">ATP-binding</keyword>
<dbReference type="GO" id="GO:0006355">
    <property type="term" value="P:regulation of DNA-templated transcription"/>
    <property type="evidence" value="ECO:0007669"/>
    <property type="project" value="UniProtKB-UniRule"/>
</dbReference>
<dbReference type="SMART" id="SM01058">
    <property type="entry name" value="CarD_TRCF"/>
    <property type="match status" value="1"/>
</dbReference>
<dbReference type="InterPro" id="IPR011545">
    <property type="entry name" value="DEAD/DEAH_box_helicase_dom"/>
</dbReference>
<dbReference type="HAMAP" id="MF_00969">
    <property type="entry name" value="TRCF"/>
    <property type="match status" value="1"/>
</dbReference>
<accession>A0A1H9ZIN0</accession>
<dbReference type="Pfam" id="PF02559">
    <property type="entry name" value="CarD_TRCF_RID"/>
    <property type="match status" value="1"/>
</dbReference>
<dbReference type="CDD" id="cd17991">
    <property type="entry name" value="DEXHc_TRCF"/>
    <property type="match status" value="1"/>
</dbReference>
<evidence type="ECO:0000256" key="6">
    <source>
        <dbReference type="ARBA" id="ARBA00022840"/>
    </source>
</evidence>
<keyword evidence="2 9" id="KW-0547">Nucleotide-binding</keyword>
<dbReference type="PROSITE" id="PS51194">
    <property type="entry name" value="HELICASE_CTER"/>
    <property type="match status" value="1"/>
</dbReference>
<reference evidence="14" key="1">
    <citation type="submission" date="2016-10" db="EMBL/GenBank/DDBJ databases">
        <authorList>
            <person name="Varghese N."/>
            <person name="Submissions S."/>
        </authorList>
    </citation>
    <scope>NUCLEOTIDE SEQUENCE [LARGE SCALE GENOMIC DNA]</scope>
    <source>
        <strain evidence="14">DSM 15310</strain>
    </source>
</reference>
<proteinExistence type="inferred from homology"/>
<dbReference type="InterPro" id="IPR027417">
    <property type="entry name" value="P-loop_NTPase"/>
</dbReference>
<comment type="subcellular location">
    <subcellularLocation>
        <location evidence="9">Cytoplasm</location>
    </subcellularLocation>
</comment>
<feature type="domain" description="Helicase ATP-binding" evidence="11">
    <location>
        <begin position="637"/>
        <end position="798"/>
    </location>
</feature>
<sequence>MQVSDFLKLYLLDPTVLTVGARLNPATRRSLDKAADTEAPARLHLRGLVGSQDAVLAAALHQAYPQQPQLFILHDRDEAAYFLADLQHLLPDEEPLMFPSSYKRPYAFDETENANVLMRAEVLNRLNSRTPPPDPLPSGRGGASPDKKPKSDVNISEDNRQAPPLPEDVAHQARAGSGGGVGALIVTYPEALFEKVINKKSLVANTFIVKVGDKLDVNFISEMLAEYDFERSDFVYEAGQFAVRGGIVDIFSYANELPYRIELFGDEVETIRTFDPESQLSVDKKSQVSIIPNVQTKLLQETREAFLDFIPADTAIWAKDLRQTLDVVTESFERAEANFQELLAGAAGMQIVSKPADLFESGKSFKKLLEGFAVAEFGKRFYFKSGEEFQFAARPQPSFNKDFQRLLKNLNEYQAQGYTNIIAAESVRQADRLRTIFDELDNNVQFQHLLLGLREGYIDETLKLLVYTDHQLFERFYRAQEGRKFSKKKALTLKELRTLVPGDYVTHQDYGIARFAGLTQVEINDRMQEAIRLIYRDDDVLTVSIHALHKIAKYSGAEGTPPTMSKLGSPEWENKKKAVKKKVKDIAAELIRLYAKRKTAPGHAFARDSFMQAELESSFIYEDTPDQGKATEDVKHDMEQPHPMDRLVCGDVGFGKTEIAIRAAFKSVADGKQVAVLVPTTILAMQHYKTFRERLSALPVTVEYVNRFKSTKQIKETLGRVAEGKTDILIGTHRLTNKDIKFKDLGLLIIDEEQKFGVKTKDKLKELKVNVDTLTLSATPIPRTLHFSLMGARDLSVIATPPPNRQPVQTELHVFDELLIRDAVAREIKRGGQVFFVHNRVKDIEELAGMIVRLVPDARVTYIHGQMEGDKLEKRMMKFVDGEYDVLVSTNLIESGLDIPNANTIIINRAHLFGLSDLHQMRGRVGRSNKKAYCYLLTPPVAGLPSDARKRLSTLEEFSDLGDGFKVAMRDLDIRGAGNLLGGEQSGFINDLGFETYHQILDEAVTELKETEFRDLFLGDPTQRLQEAAKPAGVQECNIETDLQVLIPDTYVSNVSERLQLYSKLDRAKGPEQLQKLLSGMTDRFGPLPPEVEQLADIVRLRWQGRHAGFERLSYKKNVLKGYIPAENNEAYFQGDTFGNILSYVQTHPNSASMKERKQQLVFSISHVPSVAAAKRLLSELGSEEPVGV</sequence>
<dbReference type="InterPro" id="IPR037235">
    <property type="entry name" value="TRCF-like_C_D7"/>
</dbReference>
<gene>
    <name evidence="9" type="primary">mfd</name>
    <name evidence="13" type="ORF">SAMN04487998_0348</name>
</gene>
<dbReference type="GO" id="GO:0000716">
    <property type="term" value="P:transcription-coupled nucleotide-excision repair, DNA damage recognition"/>
    <property type="evidence" value="ECO:0007669"/>
    <property type="project" value="UniProtKB-UniRule"/>
</dbReference>
<evidence type="ECO:0000256" key="10">
    <source>
        <dbReference type="SAM" id="MobiDB-lite"/>
    </source>
</evidence>
<dbReference type="Pfam" id="PF00271">
    <property type="entry name" value="Helicase_C"/>
    <property type="match status" value="1"/>
</dbReference>
<comment type="similarity">
    <text evidence="9">In the C-terminal section; belongs to the helicase family. RecG subfamily.</text>
</comment>
<dbReference type="InterPro" id="IPR003711">
    <property type="entry name" value="CarD-like/TRCF_RID"/>
</dbReference>
<dbReference type="PANTHER" id="PTHR47964">
    <property type="entry name" value="ATP-DEPENDENT DNA HELICASE HOMOLOG RECG, CHLOROPLASTIC"/>
    <property type="match status" value="1"/>
</dbReference>
<keyword evidence="5" id="KW-0347">Helicase</keyword>
<dbReference type="Pfam" id="PF03461">
    <property type="entry name" value="TRCF"/>
    <property type="match status" value="1"/>
</dbReference>
<evidence type="ECO:0000313" key="14">
    <source>
        <dbReference type="Proteomes" id="UP000198697"/>
    </source>
</evidence>
<dbReference type="SMART" id="SM00490">
    <property type="entry name" value="HELICc"/>
    <property type="match status" value="1"/>
</dbReference>
<evidence type="ECO:0000256" key="9">
    <source>
        <dbReference type="HAMAP-Rule" id="MF_00969"/>
    </source>
</evidence>
<organism evidence="13 14">
    <name type="scientific">Hymenobacter actinosclerus</name>
    <dbReference type="NCBI Taxonomy" id="82805"/>
    <lineage>
        <taxon>Bacteria</taxon>
        <taxon>Pseudomonadati</taxon>
        <taxon>Bacteroidota</taxon>
        <taxon>Cytophagia</taxon>
        <taxon>Cytophagales</taxon>
        <taxon>Hymenobacteraceae</taxon>
        <taxon>Hymenobacter</taxon>
    </lineage>
</organism>
<dbReference type="GO" id="GO:0005524">
    <property type="term" value="F:ATP binding"/>
    <property type="evidence" value="ECO:0007669"/>
    <property type="project" value="UniProtKB-UniRule"/>
</dbReference>
<dbReference type="PROSITE" id="PS51192">
    <property type="entry name" value="HELICASE_ATP_BIND_1"/>
    <property type="match status" value="1"/>
</dbReference>
<dbReference type="InterPro" id="IPR005118">
    <property type="entry name" value="TRCF_C"/>
</dbReference>
<feature type="region of interest" description="Disordered" evidence="10">
    <location>
        <begin position="126"/>
        <end position="173"/>
    </location>
</feature>
<dbReference type="InterPro" id="IPR004576">
    <property type="entry name" value="Mfd"/>
</dbReference>
<dbReference type="SUPFAM" id="SSF141259">
    <property type="entry name" value="CarD-like"/>
    <property type="match status" value="1"/>
</dbReference>
<evidence type="ECO:0000256" key="7">
    <source>
        <dbReference type="ARBA" id="ARBA00023125"/>
    </source>
</evidence>
<dbReference type="InterPro" id="IPR036101">
    <property type="entry name" value="CarD-like/TRCF_RID_sf"/>
</dbReference>
<evidence type="ECO:0000256" key="2">
    <source>
        <dbReference type="ARBA" id="ARBA00022741"/>
    </source>
</evidence>
<dbReference type="GO" id="GO:0003684">
    <property type="term" value="F:damaged DNA binding"/>
    <property type="evidence" value="ECO:0007669"/>
    <property type="project" value="InterPro"/>
</dbReference>
<dbReference type="Proteomes" id="UP000198697">
    <property type="component" value="Unassembled WGS sequence"/>
</dbReference>
<dbReference type="PANTHER" id="PTHR47964:SF1">
    <property type="entry name" value="ATP-DEPENDENT DNA HELICASE HOMOLOG RECG, CHLOROPLASTIC"/>
    <property type="match status" value="1"/>
</dbReference>
<dbReference type="SMART" id="SM00487">
    <property type="entry name" value="DEXDc"/>
    <property type="match status" value="1"/>
</dbReference>
<evidence type="ECO:0000259" key="12">
    <source>
        <dbReference type="PROSITE" id="PS51194"/>
    </source>
</evidence>
<dbReference type="NCBIfam" id="TIGR00580">
    <property type="entry name" value="mfd"/>
    <property type="match status" value="1"/>
</dbReference>
<dbReference type="Gene3D" id="3.30.2060.10">
    <property type="entry name" value="Penicillin-binding protein 1b domain"/>
    <property type="match status" value="1"/>
</dbReference>
<dbReference type="Pfam" id="PF00270">
    <property type="entry name" value="DEAD"/>
    <property type="match status" value="1"/>
</dbReference>
<keyword evidence="3 9" id="KW-0227">DNA damage</keyword>
<dbReference type="Pfam" id="PF17757">
    <property type="entry name" value="UvrB_inter"/>
    <property type="match status" value="1"/>
</dbReference>